<dbReference type="GO" id="GO:0005829">
    <property type="term" value="C:cytosol"/>
    <property type="evidence" value="ECO:0007669"/>
    <property type="project" value="TreeGrafter"/>
</dbReference>
<dbReference type="GO" id="GO:0031625">
    <property type="term" value="F:ubiquitin protein ligase binding"/>
    <property type="evidence" value="ECO:0007669"/>
    <property type="project" value="TreeGrafter"/>
</dbReference>
<dbReference type="PANTHER" id="PTHR11188">
    <property type="entry name" value="ARRESTIN DOMAIN CONTAINING PROTEIN"/>
    <property type="match status" value="1"/>
</dbReference>
<protein>
    <recommendedName>
        <fullName evidence="1">Arrestin-like N-terminal domain-containing protein</fullName>
    </recommendedName>
</protein>
<dbReference type="GeneID" id="30150249"/>
<keyword evidence="3" id="KW-1185">Reference proteome</keyword>
<dbReference type="GO" id="GO:0005886">
    <property type="term" value="C:plasma membrane"/>
    <property type="evidence" value="ECO:0007669"/>
    <property type="project" value="TreeGrafter"/>
</dbReference>
<dbReference type="GO" id="GO:0070086">
    <property type="term" value="P:ubiquitin-dependent endocytosis"/>
    <property type="evidence" value="ECO:0007669"/>
    <property type="project" value="TreeGrafter"/>
</dbReference>
<dbReference type="InterPro" id="IPR014756">
    <property type="entry name" value="Ig_E-set"/>
</dbReference>
<evidence type="ECO:0000313" key="2">
    <source>
        <dbReference type="EMBL" id="ODQ79357.1"/>
    </source>
</evidence>
<dbReference type="InterPro" id="IPR011021">
    <property type="entry name" value="Arrestin-like_N"/>
</dbReference>
<sequence length="504" mass="56324">MSPSDITVHIDTREKAGTFTNFDVIRGYVALTVTSGISLNHILVKLEGISKTELLVPKNPSARVDKETGKYDPKEMKRVEETHRVLYNTVMVFPPENVRTVSKQKEFTLTPGEYKYPFSFKILFANDCTTSLKTTFGRDLVLETSKHVHAQLPPSFSGMGNTAQVKYFIKVTAKRSSLLRTNLRSFKPFVMLPLDYNGLDPSEESNKIMFVRRSVVFKNMLPAIVEVKPAPPKRLMVKTSDVPFYVEARLGFPACLAPSTVPAFSLHIVSPLPSRNYRLSNGDTSGLGAIYITSLSVDLLMTTLVIAQGHKSELKSVERLLSFSGIHEVDLCEVKESTAKDHKTGEPLHELELPQSLFQNAVLKDHIPPSFKTCNINRKYQLCIACGVSSTANNGKSAQKVELVTDVRVSSGLSMSMAMREQVESSLDGMERPTLLTRPTTSTISSMRTDLVGVSETSVVNSSHEEPPALPSYEDVLWQDTAQSDVEHRKARWRYQQHEQHYTH</sequence>
<dbReference type="Proteomes" id="UP000094336">
    <property type="component" value="Unassembled WGS sequence"/>
</dbReference>
<dbReference type="STRING" id="984486.A0A1E3QQX3"/>
<dbReference type="Pfam" id="PF00339">
    <property type="entry name" value="Arrestin_N"/>
    <property type="match status" value="1"/>
</dbReference>
<dbReference type="CDD" id="cd22952">
    <property type="entry name" value="ART10-like"/>
    <property type="match status" value="1"/>
</dbReference>
<feature type="domain" description="Arrestin-like N-terminal" evidence="1">
    <location>
        <begin position="8"/>
        <end position="183"/>
    </location>
</feature>
<organism evidence="2 3">
    <name type="scientific">Babjeviella inositovora NRRL Y-12698</name>
    <dbReference type="NCBI Taxonomy" id="984486"/>
    <lineage>
        <taxon>Eukaryota</taxon>
        <taxon>Fungi</taxon>
        <taxon>Dikarya</taxon>
        <taxon>Ascomycota</taxon>
        <taxon>Saccharomycotina</taxon>
        <taxon>Pichiomycetes</taxon>
        <taxon>Serinales incertae sedis</taxon>
        <taxon>Babjeviella</taxon>
    </lineage>
</organism>
<dbReference type="EMBL" id="KV454432">
    <property type="protein sequence ID" value="ODQ79357.1"/>
    <property type="molecule type" value="Genomic_DNA"/>
</dbReference>
<gene>
    <name evidence="2" type="ORF">BABINDRAFT_62798</name>
</gene>
<proteinExistence type="predicted"/>
<dbReference type="AlphaFoldDB" id="A0A1E3QQX3"/>
<dbReference type="RefSeq" id="XP_018984685.1">
    <property type="nucleotide sequence ID" value="XM_019132396.1"/>
</dbReference>
<dbReference type="GO" id="GO:0030674">
    <property type="term" value="F:protein-macromolecule adaptor activity"/>
    <property type="evidence" value="ECO:0007669"/>
    <property type="project" value="TreeGrafter"/>
</dbReference>
<evidence type="ECO:0000313" key="3">
    <source>
        <dbReference type="Proteomes" id="UP000094336"/>
    </source>
</evidence>
<evidence type="ECO:0000259" key="1">
    <source>
        <dbReference type="Pfam" id="PF00339"/>
    </source>
</evidence>
<dbReference type="SUPFAM" id="SSF81296">
    <property type="entry name" value="E set domains"/>
    <property type="match status" value="1"/>
</dbReference>
<dbReference type="PANTHER" id="PTHR11188:SF17">
    <property type="entry name" value="FI21816P1"/>
    <property type="match status" value="1"/>
</dbReference>
<accession>A0A1E3QQX3</accession>
<dbReference type="InterPro" id="IPR050357">
    <property type="entry name" value="Arrestin_domain-protein"/>
</dbReference>
<dbReference type="OrthoDB" id="3365616at2759"/>
<name>A0A1E3QQX3_9ASCO</name>
<dbReference type="Gene3D" id="2.60.40.640">
    <property type="match status" value="1"/>
</dbReference>
<reference evidence="3" key="1">
    <citation type="submission" date="2016-05" db="EMBL/GenBank/DDBJ databases">
        <title>Comparative genomics of biotechnologically important yeasts.</title>
        <authorList>
            <consortium name="DOE Joint Genome Institute"/>
            <person name="Riley R."/>
            <person name="Haridas S."/>
            <person name="Wolfe K.H."/>
            <person name="Lopes M.R."/>
            <person name="Hittinger C.T."/>
            <person name="Goker M."/>
            <person name="Salamov A."/>
            <person name="Wisecaver J."/>
            <person name="Long T.M."/>
            <person name="Aerts A.L."/>
            <person name="Barry K."/>
            <person name="Choi C."/>
            <person name="Clum A."/>
            <person name="Coughlan A.Y."/>
            <person name="Deshpande S."/>
            <person name="Douglass A.P."/>
            <person name="Hanson S.J."/>
            <person name="Klenk H.-P."/>
            <person name="Labutti K."/>
            <person name="Lapidus A."/>
            <person name="Lindquist E."/>
            <person name="Lipzen A."/>
            <person name="Meier-Kolthoff J.P."/>
            <person name="Ohm R.A."/>
            <person name="Otillar R.P."/>
            <person name="Pangilinan J."/>
            <person name="Peng Y."/>
            <person name="Rokas A."/>
            <person name="Rosa C.A."/>
            <person name="Scheuner C."/>
            <person name="Sibirny A.A."/>
            <person name="Slot J.C."/>
            <person name="Stielow J.B."/>
            <person name="Sun H."/>
            <person name="Kurtzman C.P."/>
            <person name="Blackwell M."/>
            <person name="Grigoriev I.V."/>
            <person name="Jeffries T.W."/>
        </authorList>
    </citation>
    <scope>NUCLEOTIDE SEQUENCE [LARGE SCALE GENOMIC DNA]</scope>
    <source>
        <strain evidence="3">NRRL Y-12698</strain>
    </source>
</reference>
<dbReference type="InterPro" id="IPR014752">
    <property type="entry name" value="Arrestin-like_C"/>
</dbReference>